<gene>
    <name evidence="1" type="ORF">SAMN04488597_12834</name>
</gene>
<name>A0A1G6SCI9_9FIRM</name>
<sequence>MIDGKEIAKLVRKKNNVIIEKFEDGSYNVTDTYIMVKLCEDEFGKFFAKYNSYKSTADIPFNFEGTISSAGGNVFGENKLNTKTVTSQIGNAKYEAVITDFYKKNDSGDEVRLFKVGNEIGMFNRDYEFLLDYGVKYKAKDNKNPIFILDNQDQVKAVIMPVLDKGEKPIKEMLKDLTKDNYLKTKSA</sequence>
<reference evidence="1 2" key="1">
    <citation type="submission" date="2016-10" db="EMBL/GenBank/DDBJ databases">
        <authorList>
            <person name="Varghese N."/>
            <person name="Submissions S."/>
        </authorList>
    </citation>
    <scope>NUCLEOTIDE SEQUENCE [LARGE SCALE GENOMIC DNA]</scope>
    <source>
        <strain evidence="1 2">WG10</strain>
    </source>
</reference>
<dbReference type="OrthoDB" id="2112076at2"/>
<protein>
    <submittedName>
        <fullName evidence="1">Uncharacterized protein</fullName>
    </submittedName>
</protein>
<accession>A0A1G6SCI9</accession>
<organism evidence="1 2">
    <name type="scientific">Halanaerobium congolense</name>
    <dbReference type="NCBI Taxonomy" id="54121"/>
    <lineage>
        <taxon>Bacteria</taxon>
        <taxon>Bacillati</taxon>
        <taxon>Bacillota</taxon>
        <taxon>Clostridia</taxon>
        <taxon>Halanaerobiales</taxon>
        <taxon>Halanaerobiaceae</taxon>
        <taxon>Halanaerobium</taxon>
    </lineage>
</organism>
<proteinExistence type="predicted"/>
<evidence type="ECO:0000313" key="1">
    <source>
        <dbReference type="EMBL" id="SDD13825.1"/>
    </source>
</evidence>
<dbReference type="EMBL" id="FMYT01000028">
    <property type="protein sequence ID" value="SDD13825.1"/>
    <property type="molecule type" value="Genomic_DNA"/>
</dbReference>
<dbReference type="Proteomes" id="UP000324896">
    <property type="component" value="Unassembled WGS sequence"/>
</dbReference>
<dbReference type="RefSeq" id="WP_073160689.1">
    <property type="nucleotide sequence ID" value="NZ_FMYT01000028.1"/>
</dbReference>
<dbReference type="AlphaFoldDB" id="A0A1G6SCI9"/>
<evidence type="ECO:0000313" key="2">
    <source>
        <dbReference type="Proteomes" id="UP000324896"/>
    </source>
</evidence>